<accession>A0ACA9RUR4</accession>
<evidence type="ECO:0000313" key="1">
    <source>
        <dbReference type="EMBL" id="CAG8812325.1"/>
    </source>
</evidence>
<sequence length="184" mass="21863">DYDGEGYDHVGEEVELYTKYKNYKTVALKALSNSQNLNQDFLQELTLYKMFRSEVSNMVPCYGISKDLEGNYIMVMEFMKEGDLREYLRKNYRELKFYSDEYGKTDKLKFLRQITQGLKDIHHGLYHSKGDLKTDTEFYQQYEEAKNHNKTLPDEIKHPTYHSSETWHSKPINTKQITKLLQGD</sequence>
<keyword evidence="2" id="KW-1185">Reference proteome</keyword>
<dbReference type="EMBL" id="CAJVQC010073536">
    <property type="protein sequence ID" value="CAG8812325.1"/>
    <property type="molecule type" value="Genomic_DNA"/>
</dbReference>
<evidence type="ECO:0000313" key="2">
    <source>
        <dbReference type="Proteomes" id="UP000789920"/>
    </source>
</evidence>
<gene>
    <name evidence="1" type="ORF">RPERSI_LOCUS23505</name>
</gene>
<reference evidence="1" key="1">
    <citation type="submission" date="2021-06" db="EMBL/GenBank/DDBJ databases">
        <authorList>
            <person name="Kallberg Y."/>
            <person name="Tangrot J."/>
            <person name="Rosling A."/>
        </authorList>
    </citation>
    <scope>NUCLEOTIDE SEQUENCE</scope>
    <source>
        <strain evidence="1">MA461A</strain>
    </source>
</reference>
<name>A0ACA9RUR4_9GLOM</name>
<feature type="non-terminal residue" evidence="1">
    <location>
        <position position="184"/>
    </location>
</feature>
<protein>
    <submittedName>
        <fullName evidence="1">19499_t:CDS:1</fullName>
    </submittedName>
</protein>
<organism evidence="1 2">
    <name type="scientific">Racocetra persica</name>
    <dbReference type="NCBI Taxonomy" id="160502"/>
    <lineage>
        <taxon>Eukaryota</taxon>
        <taxon>Fungi</taxon>
        <taxon>Fungi incertae sedis</taxon>
        <taxon>Mucoromycota</taxon>
        <taxon>Glomeromycotina</taxon>
        <taxon>Glomeromycetes</taxon>
        <taxon>Diversisporales</taxon>
        <taxon>Gigasporaceae</taxon>
        <taxon>Racocetra</taxon>
    </lineage>
</organism>
<proteinExistence type="predicted"/>
<dbReference type="Proteomes" id="UP000789920">
    <property type="component" value="Unassembled WGS sequence"/>
</dbReference>
<comment type="caution">
    <text evidence="1">The sequence shown here is derived from an EMBL/GenBank/DDBJ whole genome shotgun (WGS) entry which is preliminary data.</text>
</comment>
<feature type="non-terminal residue" evidence="1">
    <location>
        <position position="1"/>
    </location>
</feature>